<dbReference type="HOGENOM" id="CLU_019414_2_0_1"/>
<dbReference type="KEGG" id="tmn:UCRPA7_4047"/>
<protein>
    <submittedName>
        <fullName evidence="4">Putative epoxide hydrolase protein</fullName>
    </submittedName>
</protein>
<dbReference type="PIRSF" id="PIRSF001112">
    <property type="entry name" value="Epoxide_hydrolase"/>
    <property type="match status" value="1"/>
</dbReference>
<dbReference type="EMBL" id="KB933086">
    <property type="protein sequence ID" value="EOO00458.1"/>
    <property type="molecule type" value="Genomic_DNA"/>
</dbReference>
<keyword evidence="5" id="KW-1185">Reference proteome</keyword>
<proteinExistence type="inferred from homology"/>
<dbReference type="SUPFAM" id="SSF53474">
    <property type="entry name" value="alpha/beta-Hydrolases"/>
    <property type="match status" value="1"/>
</dbReference>
<comment type="similarity">
    <text evidence="1">Belongs to the peptidase S33 family.</text>
</comment>
<name>R8BM55_PHAM7</name>
<dbReference type="InterPro" id="IPR010497">
    <property type="entry name" value="Epoxide_hydro_N"/>
</dbReference>
<dbReference type="RefSeq" id="XP_007914797.1">
    <property type="nucleotide sequence ID" value="XM_007916606.1"/>
</dbReference>
<evidence type="ECO:0000256" key="1">
    <source>
        <dbReference type="ARBA" id="ARBA00010088"/>
    </source>
</evidence>
<dbReference type="eggNOG" id="KOG2565">
    <property type="taxonomic scope" value="Eukaryota"/>
</dbReference>
<dbReference type="GeneID" id="19324458"/>
<accession>R8BM55</accession>
<evidence type="ECO:0000256" key="2">
    <source>
        <dbReference type="ARBA" id="ARBA00022801"/>
    </source>
</evidence>
<dbReference type="PANTHER" id="PTHR21661:SF39">
    <property type="entry name" value="HYDROLASE, PUTATIVE (AFU_ORTHOLOGUE AFUA_3G08960)-RELATED"/>
    <property type="match status" value="1"/>
</dbReference>
<dbReference type="GO" id="GO:0004301">
    <property type="term" value="F:epoxide hydrolase activity"/>
    <property type="evidence" value="ECO:0007669"/>
    <property type="project" value="TreeGrafter"/>
</dbReference>
<dbReference type="PANTHER" id="PTHR21661">
    <property type="entry name" value="EPOXIDE HYDROLASE 1-RELATED"/>
    <property type="match status" value="1"/>
</dbReference>
<feature type="domain" description="Epoxide hydrolase N-terminal" evidence="3">
    <location>
        <begin position="17"/>
        <end position="129"/>
    </location>
</feature>
<sequence length="295" mass="33395">MPRPFAVVPPQAQVQPEPYTLRVYYHEIQDFKTLLKASKIGPETYENLHPNGEFGISRQWLSDAKDAWLNTFDWRIHEERINSFPNFMMRVHDSECGDFDIHFAALFSSRKEAIPIIFMHGWPGSFMEFLPILELLSKKYTPDTLPYHVIVPSSPGYAMSSGPPVDKDFTLLDVARVLNQLMVNLGFENGYIAQGGDIGSMLARIMSFQHKECKAFHTNVFVLLDHEMQDPKMLSERDTKKLERSNGFRAGGYGYALEQATRPATGGHFAALEQPAALLADVEAFVAVVSTMFTR</sequence>
<keyword evidence="2 4" id="KW-0378">Hydrolase</keyword>
<dbReference type="InterPro" id="IPR016292">
    <property type="entry name" value="Epoxide_hydrolase"/>
</dbReference>
<organism evidence="4 5">
    <name type="scientific">Phaeoacremonium minimum (strain UCR-PA7)</name>
    <name type="common">Esca disease fungus</name>
    <name type="synonym">Togninia minima</name>
    <dbReference type="NCBI Taxonomy" id="1286976"/>
    <lineage>
        <taxon>Eukaryota</taxon>
        <taxon>Fungi</taxon>
        <taxon>Dikarya</taxon>
        <taxon>Ascomycota</taxon>
        <taxon>Pezizomycotina</taxon>
        <taxon>Sordariomycetes</taxon>
        <taxon>Sordariomycetidae</taxon>
        <taxon>Togniniales</taxon>
        <taxon>Togniniaceae</taxon>
        <taxon>Phaeoacremonium</taxon>
    </lineage>
</organism>
<evidence type="ECO:0000259" key="3">
    <source>
        <dbReference type="Pfam" id="PF06441"/>
    </source>
</evidence>
<dbReference type="AlphaFoldDB" id="R8BM55"/>
<dbReference type="GO" id="GO:0097176">
    <property type="term" value="P:epoxide metabolic process"/>
    <property type="evidence" value="ECO:0007669"/>
    <property type="project" value="TreeGrafter"/>
</dbReference>
<dbReference type="InterPro" id="IPR029058">
    <property type="entry name" value="AB_hydrolase_fold"/>
</dbReference>
<dbReference type="OrthoDB" id="7130006at2759"/>
<evidence type="ECO:0000313" key="4">
    <source>
        <dbReference type="EMBL" id="EOO00458.1"/>
    </source>
</evidence>
<gene>
    <name evidence="4" type="ORF">UCRPA7_4047</name>
</gene>
<dbReference type="Proteomes" id="UP000014074">
    <property type="component" value="Unassembled WGS sequence"/>
</dbReference>
<evidence type="ECO:0000313" key="5">
    <source>
        <dbReference type="Proteomes" id="UP000014074"/>
    </source>
</evidence>
<reference evidence="5" key="1">
    <citation type="journal article" date="2013" name="Genome Announc.">
        <title>Draft genome sequence of the ascomycete Phaeoacremonium aleophilum strain UCR-PA7, a causal agent of the esca disease complex in grapevines.</title>
        <authorList>
            <person name="Blanco-Ulate B."/>
            <person name="Rolshausen P."/>
            <person name="Cantu D."/>
        </authorList>
    </citation>
    <scope>NUCLEOTIDE SEQUENCE [LARGE SCALE GENOMIC DNA]</scope>
    <source>
        <strain evidence="5">UCR-PA7</strain>
    </source>
</reference>
<dbReference type="Gene3D" id="3.40.50.1820">
    <property type="entry name" value="alpha/beta hydrolase"/>
    <property type="match status" value="1"/>
</dbReference>
<dbReference type="Pfam" id="PF06441">
    <property type="entry name" value="EHN"/>
    <property type="match status" value="1"/>
</dbReference>